<evidence type="ECO:0000313" key="16">
    <source>
        <dbReference type="EMBL" id="CCA71532.1"/>
    </source>
</evidence>
<dbReference type="InterPro" id="IPR036852">
    <property type="entry name" value="Peptidase_S8/S53_dom_sf"/>
</dbReference>
<keyword evidence="3" id="KW-0964">Secreted</keyword>
<dbReference type="HOGENOM" id="CLU_003559_3_1_1"/>
<comment type="caution">
    <text evidence="16">The sequence shown here is derived from an EMBL/GenBank/DDBJ whole genome shotgun (WGS) entry which is preliminary data.</text>
</comment>
<evidence type="ECO:0000256" key="7">
    <source>
        <dbReference type="ARBA" id="ARBA00022825"/>
    </source>
</evidence>
<sequence>MRAAACIAFVCALSLHLFNPPTLVSASSLDRRDGIPSAAADAENIVPGKYIIELDSPAAGSKHKRSLTPHQDFYDELARRGISVETGIEFNDPNLFVGLEVSVGNSADLDVILSMQRVVAIRQVLMMAIPPLVKYQPVNGVNDPALPPDTQSTHVMTGVDKLHAQGNFGQGIQIGIIDSGIDYLNPSLGGGIGSNFLVKGGYDFVGDAYTGGNTPVPDDDPMDTHRGAQFSVESRACYGHGTHVAGIIAAQPGNIYNITGVAYKSSIYAYRVLGCTGTAQDPVVVEALLRAYRDGNDVITLSLSSGSGWSTSTTGVVASRIAKKGRVVTASLTNDGQMGAWNTPAPASGDDVIAVGSVENSVLPSINVTLSDGHAPIPYFSLRAFPVSGSLPVYATSTDVTITNDACNPLPANTPNLAGYLVVIRRGGCSVATKFANAAAKGAKYFFLYNDGSALGIISSGGYIAVLIRAEDGVYLVNSFASGANVKVTFSPSTAPGFTEIPGGGLISTYSGMGPTYDLRIKPAVVAPGGNILSTIPRAFGGWGVSSGTSMATPFVAGSAALYLSARGKGDKTARSVKKALQNTAMMVPASTADGAPYVSVAQQGAGLINVYNAIHARTVVSTSELLLNDTAYGNNVQIITLSNPTKKSVTYTVSHTPGLTISTINSATKLPYTSPLPTSSQAASVSILSQKFTVWPGFFNGFILSIQPPAGVDPKTFPIYSGFVTISSSLGETFSIPYLGVAAKMKDMAILDRTAQSFGIQLPALLDSAGKVPKPNQTFSLIGNDYPAILYRRAAGTPSFLADLVMPNTQVPGVTPAAKKRGLFWNWLNGIFGNNNGRITVPSGSFFNVPTVGPVQSFPYKPRHIVASDEGNGYDWVRVTSFLNRTAIPNGTYRLLIRSLKVTGNRNVEEDYDAWLSPVFTIGTPSNSTTTTSTSTPLSTSTSASTSSSTSTPVSSTSSSTVSV</sequence>
<dbReference type="GO" id="GO:0005615">
    <property type="term" value="C:extracellular space"/>
    <property type="evidence" value="ECO:0007669"/>
    <property type="project" value="TreeGrafter"/>
</dbReference>
<dbReference type="EMBL" id="CAFZ01000123">
    <property type="protein sequence ID" value="CCA71532.1"/>
    <property type="molecule type" value="Genomic_DNA"/>
</dbReference>
<evidence type="ECO:0000256" key="3">
    <source>
        <dbReference type="ARBA" id="ARBA00022525"/>
    </source>
</evidence>
<dbReference type="PRINTS" id="PR00723">
    <property type="entry name" value="SUBTILISIN"/>
</dbReference>
<evidence type="ECO:0000313" key="17">
    <source>
        <dbReference type="Proteomes" id="UP000007148"/>
    </source>
</evidence>
<dbReference type="OrthoDB" id="206201at2759"/>
<dbReference type="PROSITE" id="PS00137">
    <property type="entry name" value="SUBTILASE_HIS"/>
    <property type="match status" value="1"/>
</dbReference>
<gene>
    <name evidence="16" type="ORF">PIIN_05468</name>
</gene>
<dbReference type="InParanoid" id="G4TJN6"/>
<evidence type="ECO:0000256" key="5">
    <source>
        <dbReference type="ARBA" id="ARBA00022729"/>
    </source>
</evidence>
<keyword evidence="17" id="KW-1185">Reference proteome</keyword>
<feature type="chain" id="PRO_5003468590" evidence="12">
    <location>
        <begin position="27"/>
        <end position="965"/>
    </location>
</feature>
<dbReference type="CDD" id="cd02124">
    <property type="entry name" value="PA_PoS1_like"/>
    <property type="match status" value="1"/>
</dbReference>
<keyword evidence="6 9" id="KW-0378">Hydrolase</keyword>
<dbReference type="InterPro" id="IPR022398">
    <property type="entry name" value="Peptidase_S8_His-AS"/>
</dbReference>
<keyword evidence="5 12" id="KW-0732">Signal</keyword>
<feature type="domain" description="C5a peptidase/Subtilisin-like protease SBT2-like Fn3-like" evidence="15">
    <location>
        <begin position="638"/>
        <end position="740"/>
    </location>
</feature>
<evidence type="ECO:0000256" key="12">
    <source>
        <dbReference type="SAM" id="SignalP"/>
    </source>
</evidence>
<name>G4TJN6_SERID</name>
<keyword evidence="2" id="KW-0134">Cell wall</keyword>
<evidence type="ECO:0000256" key="6">
    <source>
        <dbReference type="ARBA" id="ARBA00022801"/>
    </source>
</evidence>
<evidence type="ECO:0000256" key="10">
    <source>
        <dbReference type="RuleBase" id="RU003355"/>
    </source>
</evidence>
<dbReference type="Pfam" id="PF00082">
    <property type="entry name" value="Peptidase_S8"/>
    <property type="match status" value="1"/>
</dbReference>
<protein>
    <submittedName>
        <fullName evidence="16">Related to subtilisin-like serine protease</fullName>
    </submittedName>
</protein>
<dbReference type="Gene3D" id="3.50.30.30">
    <property type="match status" value="1"/>
</dbReference>
<dbReference type="OMA" id="FNHPALG"/>
<dbReference type="SUPFAM" id="SSF52743">
    <property type="entry name" value="Subtilisin-like"/>
    <property type="match status" value="1"/>
</dbReference>
<dbReference type="PROSITE" id="PS51892">
    <property type="entry name" value="SUBTILASE"/>
    <property type="match status" value="1"/>
</dbReference>
<evidence type="ECO:0000259" key="13">
    <source>
        <dbReference type="Pfam" id="PF00082"/>
    </source>
</evidence>
<dbReference type="SUPFAM" id="SSF52025">
    <property type="entry name" value="PA domain"/>
    <property type="match status" value="1"/>
</dbReference>
<dbReference type="GO" id="GO:0016020">
    <property type="term" value="C:membrane"/>
    <property type="evidence" value="ECO:0007669"/>
    <property type="project" value="InterPro"/>
</dbReference>
<dbReference type="Proteomes" id="UP000007148">
    <property type="component" value="Unassembled WGS sequence"/>
</dbReference>
<dbReference type="PROSITE" id="PS00138">
    <property type="entry name" value="SUBTILASE_SER"/>
    <property type="match status" value="1"/>
</dbReference>
<proteinExistence type="inferred from homology"/>
<dbReference type="InterPro" id="IPR050131">
    <property type="entry name" value="Peptidase_S8_subtilisin-like"/>
</dbReference>
<dbReference type="eggNOG" id="KOG4266">
    <property type="taxonomic scope" value="Eukaryota"/>
</dbReference>
<feature type="active site" description="Charge relay system" evidence="8 9">
    <location>
        <position position="240"/>
    </location>
</feature>
<comment type="similarity">
    <text evidence="1 9 10">Belongs to the peptidase S8 family.</text>
</comment>
<dbReference type="InterPro" id="IPR034187">
    <property type="entry name" value="Peptidases_S8_5"/>
</dbReference>
<dbReference type="InterPro" id="IPR015500">
    <property type="entry name" value="Peptidase_S8_subtilisin-rel"/>
</dbReference>
<feature type="signal peptide" evidence="12">
    <location>
        <begin position="1"/>
        <end position="26"/>
    </location>
</feature>
<reference evidence="16 17" key="1">
    <citation type="journal article" date="2011" name="PLoS Pathog.">
        <title>Endophytic Life Strategies Decoded by Genome and Transcriptome Analyses of the Mutualistic Root Symbiont Piriformospora indica.</title>
        <authorList>
            <person name="Zuccaro A."/>
            <person name="Lahrmann U."/>
            <person name="Guldener U."/>
            <person name="Langen G."/>
            <person name="Pfiffi S."/>
            <person name="Biedenkopf D."/>
            <person name="Wong P."/>
            <person name="Samans B."/>
            <person name="Grimm C."/>
            <person name="Basiewicz M."/>
            <person name="Murat C."/>
            <person name="Martin F."/>
            <person name="Kogel K.H."/>
        </authorList>
    </citation>
    <scope>NUCLEOTIDE SEQUENCE [LARGE SCALE GENOMIC DNA]</scope>
    <source>
        <strain evidence="16 17">DSM 11827</strain>
    </source>
</reference>
<evidence type="ECO:0000256" key="1">
    <source>
        <dbReference type="ARBA" id="ARBA00011073"/>
    </source>
</evidence>
<feature type="region of interest" description="Disordered" evidence="11">
    <location>
        <begin position="927"/>
        <end position="965"/>
    </location>
</feature>
<dbReference type="InterPro" id="IPR010435">
    <property type="entry name" value="C5a/SBT2-like_Fn3"/>
</dbReference>
<evidence type="ECO:0000256" key="4">
    <source>
        <dbReference type="ARBA" id="ARBA00022670"/>
    </source>
</evidence>
<keyword evidence="7 9" id="KW-0720">Serine protease</keyword>
<organism evidence="16 17">
    <name type="scientific">Serendipita indica (strain DSM 11827)</name>
    <name type="common">Root endophyte fungus</name>
    <name type="synonym">Piriformospora indica</name>
    <dbReference type="NCBI Taxonomy" id="1109443"/>
    <lineage>
        <taxon>Eukaryota</taxon>
        <taxon>Fungi</taxon>
        <taxon>Dikarya</taxon>
        <taxon>Basidiomycota</taxon>
        <taxon>Agaricomycotina</taxon>
        <taxon>Agaricomycetes</taxon>
        <taxon>Sebacinales</taxon>
        <taxon>Serendipitaceae</taxon>
        <taxon>Serendipita</taxon>
    </lineage>
</organism>
<dbReference type="InterPro" id="IPR023828">
    <property type="entry name" value="Peptidase_S8_Ser-AS"/>
</dbReference>
<dbReference type="InterPro" id="IPR003137">
    <property type="entry name" value="PA_domain"/>
</dbReference>
<feature type="active site" description="Charge relay system" evidence="8 9">
    <location>
        <position position="178"/>
    </location>
</feature>
<evidence type="ECO:0000259" key="14">
    <source>
        <dbReference type="Pfam" id="PF02225"/>
    </source>
</evidence>
<keyword evidence="4 9" id="KW-0645">Protease</keyword>
<dbReference type="PROSITE" id="PS00136">
    <property type="entry name" value="SUBTILASE_ASP"/>
    <property type="match status" value="1"/>
</dbReference>
<dbReference type="PANTHER" id="PTHR43806:SF66">
    <property type="entry name" value="SERIN ENDOPEPTIDASE"/>
    <property type="match status" value="1"/>
</dbReference>
<dbReference type="InterPro" id="IPR000209">
    <property type="entry name" value="Peptidase_S8/S53_dom"/>
</dbReference>
<feature type="domain" description="Peptidase S8/S53" evidence="13">
    <location>
        <begin position="169"/>
        <end position="593"/>
    </location>
</feature>
<dbReference type="InterPro" id="IPR023827">
    <property type="entry name" value="Peptidase_S8_Asp-AS"/>
</dbReference>
<dbReference type="GO" id="GO:0006508">
    <property type="term" value="P:proteolysis"/>
    <property type="evidence" value="ECO:0007669"/>
    <property type="project" value="UniProtKB-KW"/>
</dbReference>
<dbReference type="Pfam" id="PF06280">
    <property type="entry name" value="fn3_5"/>
    <property type="match status" value="1"/>
</dbReference>
<dbReference type="InterPro" id="IPR046450">
    <property type="entry name" value="PA_dom_sf"/>
</dbReference>
<dbReference type="STRING" id="1109443.G4TJN6"/>
<feature type="domain" description="PA" evidence="14">
    <location>
        <begin position="400"/>
        <end position="454"/>
    </location>
</feature>
<dbReference type="AlphaFoldDB" id="G4TJN6"/>
<dbReference type="CDD" id="cd07489">
    <property type="entry name" value="Peptidases_S8_5"/>
    <property type="match status" value="1"/>
</dbReference>
<accession>G4TJN6</accession>
<dbReference type="Gene3D" id="3.40.50.200">
    <property type="entry name" value="Peptidase S8/S53 domain"/>
    <property type="match status" value="1"/>
</dbReference>
<evidence type="ECO:0000256" key="9">
    <source>
        <dbReference type="PROSITE-ProRule" id="PRU01240"/>
    </source>
</evidence>
<feature type="active site" description="Charge relay system" evidence="8 9">
    <location>
        <position position="550"/>
    </location>
</feature>
<evidence type="ECO:0000256" key="11">
    <source>
        <dbReference type="SAM" id="MobiDB-lite"/>
    </source>
</evidence>
<dbReference type="GO" id="GO:0004252">
    <property type="term" value="F:serine-type endopeptidase activity"/>
    <property type="evidence" value="ECO:0007669"/>
    <property type="project" value="UniProtKB-UniRule"/>
</dbReference>
<evidence type="ECO:0000256" key="8">
    <source>
        <dbReference type="PIRSR" id="PIRSR615500-1"/>
    </source>
</evidence>
<dbReference type="Pfam" id="PF02225">
    <property type="entry name" value="PA"/>
    <property type="match status" value="1"/>
</dbReference>
<evidence type="ECO:0000256" key="2">
    <source>
        <dbReference type="ARBA" id="ARBA00022512"/>
    </source>
</evidence>
<dbReference type="PANTHER" id="PTHR43806">
    <property type="entry name" value="PEPTIDASE S8"/>
    <property type="match status" value="1"/>
</dbReference>
<evidence type="ECO:0000259" key="15">
    <source>
        <dbReference type="Pfam" id="PF06280"/>
    </source>
</evidence>